<dbReference type="Proteomes" id="UP000499080">
    <property type="component" value="Unassembled WGS sequence"/>
</dbReference>
<comment type="caution">
    <text evidence="1">The sequence shown here is derived from an EMBL/GenBank/DDBJ whole genome shotgun (WGS) entry which is preliminary data.</text>
</comment>
<organism evidence="1 2">
    <name type="scientific">Araneus ventricosus</name>
    <name type="common">Orbweaver spider</name>
    <name type="synonym">Epeira ventricosa</name>
    <dbReference type="NCBI Taxonomy" id="182803"/>
    <lineage>
        <taxon>Eukaryota</taxon>
        <taxon>Metazoa</taxon>
        <taxon>Ecdysozoa</taxon>
        <taxon>Arthropoda</taxon>
        <taxon>Chelicerata</taxon>
        <taxon>Arachnida</taxon>
        <taxon>Araneae</taxon>
        <taxon>Araneomorphae</taxon>
        <taxon>Entelegynae</taxon>
        <taxon>Araneoidea</taxon>
        <taxon>Araneidae</taxon>
        <taxon>Araneus</taxon>
    </lineage>
</organism>
<reference evidence="1 2" key="1">
    <citation type="journal article" date="2019" name="Sci. Rep.">
        <title>Orb-weaving spider Araneus ventricosus genome elucidates the spidroin gene catalogue.</title>
        <authorList>
            <person name="Kono N."/>
            <person name="Nakamura H."/>
            <person name="Ohtoshi R."/>
            <person name="Moran D.A.P."/>
            <person name="Shinohara A."/>
            <person name="Yoshida Y."/>
            <person name="Fujiwara M."/>
            <person name="Mori M."/>
            <person name="Tomita M."/>
            <person name="Arakawa K."/>
        </authorList>
    </citation>
    <scope>NUCLEOTIDE SEQUENCE [LARGE SCALE GENOMIC DNA]</scope>
</reference>
<protein>
    <submittedName>
        <fullName evidence="1">Uncharacterized protein</fullName>
    </submittedName>
</protein>
<sequence length="104" mass="12388">MITVIQDMENYWQWKLTNNVKQFLLKPNVVPHIFDCRIKRPVLVERSAAKKRKNMHLVQEAMSSYNSAQYPALLMLHQSFLPPLLKFVLSRKKMVILRFITAFR</sequence>
<accession>A0A4Y2HKJ3</accession>
<gene>
    <name evidence="1" type="ORF">AVEN_12900_1</name>
</gene>
<evidence type="ECO:0000313" key="1">
    <source>
        <dbReference type="EMBL" id="GBM65847.1"/>
    </source>
</evidence>
<dbReference type="AlphaFoldDB" id="A0A4Y2HKJ3"/>
<dbReference type="EMBL" id="BGPR01001997">
    <property type="protein sequence ID" value="GBM65847.1"/>
    <property type="molecule type" value="Genomic_DNA"/>
</dbReference>
<keyword evidence="2" id="KW-1185">Reference proteome</keyword>
<name>A0A4Y2HKJ3_ARAVE</name>
<evidence type="ECO:0000313" key="2">
    <source>
        <dbReference type="Proteomes" id="UP000499080"/>
    </source>
</evidence>
<proteinExistence type="predicted"/>
<dbReference type="OrthoDB" id="8123506at2759"/>